<dbReference type="Pfam" id="PF13508">
    <property type="entry name" value="Acetyltransf_7"/>
    <property type="match status" value="1"/>
</dbReference>
<dbReference type="InterPro" id="IPR016181">
    <property type="entry name" value="Acyl_CoA_acyltransferase"/>
</dbReference>
<reference evidence="3" key="1">
    <citation type="journal article" date="2023" name="Mol. Phylogenet. Evol.">
        <title>Genome-scale phylogeny and comparative genomics of the fungal order Sordariales.</title>
        <authorList>
            <person name="Hensen N."/>
            <person name="Bonometti L."/>
            <person name="Westerberg I."/>
            <person name="Brannstrom I.O."/>
            <person name="Guillou S."/>
            <person name="Cros-Aarteil S."/>
            <person name="Calhoun S."/>
            <person name="Haridas S."/>
            <person name="Kuo A."/>
            <person name="Mondo S."/>
            <person name="Pangilinan J."/>
            <person name="Riley R."/>
            <person name="LaButti K."/>
            <person name="Andreopoulos B."/>
            <person name="Lipzen A."/>
            <person name="Chen C."/>
            <person name="Yan M."/>
            <person name="Daum C."/>
            <person name="Ng V."/>
            <person name="Clum A."/>
            <person name="Steindorff A."/>
            <person name="Ohm R.A."/>
            <person name="Martin F."/>
            <person name="Silar P."/>
            <person name="Natvig D.O."/>
            <person name="Lalanne C."/>
            <person name="Gautier V."/>
            <person name="Ament-Velasquez S.L."/>
            <person name="Kruys A."/>
            <person name="Hutchinson M.I."/>
            <person name="Powell A.J."/>
            <person name="Barry K."/>
            <person name="Miller A.N."/>
            <person name="Grigoriev I.V."/>
            <person name="Debuchy R."/>
            <person name="Gladieux P."/>
            <person name="Hiltunen Thoren M."/>
            <person name="Johannesson H."/>
        </authorList>
    </citation>
    <scope>NUCLEOTIDE SEQUENCE</scope>
    <source>
        <strain evidence="3">CBS 532.94</strain>
    </source>
</reference>
<keyword evidence="1" id="KW-0808">Transferase</keyword>
<gene>
    <name evidence="3" type="ORF">C8A03DRAFT_40301</name>
</gene>
<dbReference type="InterPro" id="IPR000182">
    <property type="entry name" value="GNAT_dom"/>
</dbReference>
<dbReference type="PANTHER" id="PTHR13947">
    <property type="entry name" value="GNAT FAMILY N-ACETYLTRANSFERASE"/>
    <property type="match status" value="1"/>
</dbReference>
<dbReference type="InterPro" id="IPR050769">
    <property type="entry name" value="NAT_camello-type"/>
</dbReference>
<accession>A0AAN7CK92</accession>
<evidence type="ECO:0000313" key="3">
    <source>
        <dbReference type="EMBL" id="KAK4242333.1"/>
    </source>
</evidence>
<evidence type="ECO:0000259" key="2">
    <source>
        <dbReference type="Pfam" id="PF13508"/>
    </source>
</evidence>
<dbReference type="AlphaFoldDB" id="A0AAN7CK92"/>
<dbReference type="Proteomes" id="UP001303760">
    <property type="component" value="Unassembled WGS sequence"/>
</dbReference>
<protein>
    <recommendedName>
        <fullName evidence="2">N-acetyltransferase domain-containing protein</fullName>
    </recommendedName>
</protein>
<comment type="caution">
    <text evidence="3">The sequence shown here is derived from an EMBL/GenBank/DDBJ whole genome shotgun (WGS) entry which is preliminary data.</text>
</comment>
<proteinExistence type="predicted"/>
<reference evidence="3" key="2">
    <citation type="submission" date="2023-05" db="EMBL/GenBank/DDBJ databases">
        <authorList>
            <consortium name="Lawrence Berkeley National Laboratory"/>
            <person name="Steindorff A."/>
            <person name="Hensen N."/>
            <person name="Bonometti L."/>
            <person name="Westerberg I."/>
            <person name="Brannstrom I.O."/>
            <person name="Guillou S."/>
            <person name="Cros-Aarteil S."/>
            <person name="Calhoun S."/>
            <person name="Haridas S."/>
            <person name="Kuo A."/>
            <person name="Mondo S."/>
            <person name="Pangilinan J."/>
            <person name="Riley R."/>
            <person name="Labutti K."/>
            <person name="Andreopoulos B."/>
            <person name="Lipzen A."/>
            <person name="Chen C."/>
            <person name="Yanf M."/>
            <person name="Daum C."/>
            <person name="Ng V."/>
            <person name="Clum A."/>
            <person name="Ohm R."/>
            <person name="Martin F."/>
            <person name="Silar P."/>
            <person name="Natvig D."/>
            <person name="Lalanne C."/>
            <person name="Gautier V."/>
            <person name="Ament-Velasquez S.L."/>
            <person name="Kruys A."/>
            <person name="Hutchinson M.I."/>
            <person name="Powell A.J."/>
            <person name="Barry K."/>
            <person name="Miller A.N."/>
            <person name="Grigoriev I.V."/>
            <person name="Debuchy R."/>
            <person name="Gladieux P."/>
            <person name="Thoren M.H."/>
            <person name="Johannesson H."/>
        </authorList>
    </citation>
    <scope>NUCLEOTIDE SEQUENCE</scope>
    <source>
        <strain evidence="3">CBS 532.94</strain>
    </source>
</reference>
<evidence type="ECO:0000256" key="1">
    <source>
        <dbReference type="ARBA" id="ARBA00022679"/>
    </source>
</evidence>
<keyword evidence="4" id="KW-1185">Reference proteome</keyword>
<dbReference type="GO" id="GO:0008080">
    <property type="term" value="F:N-acetyltransferase activity"/>
    <property type="evidence" value="ECO:0007669"/>
    <property type="project" value="InterPro"/>
</dbReference>
<organism evidence="3 4">
    <name type="scientific">Achaetomium macrosporum</name>
    <dbReference type="NCBI Taxonomy" id="79813"/>
    <lineage>
        <taxon>Eukaryota</taxon>
        <taxon>Fungi</taxon>
        <taxon>Dikarya</taxon>
        <taxon>Ascomycota</taxon>
        <taxon>Pezizomycotina</taxon>
        <taxon>Sordariomycetes</taxon>
        <taxon>Sordariomycetidae</taxon>
        <taxon>Sordariales</taxon>
        <taxon>Chaetomiaceae</taxon>
        <taxon>Achaetomium</taxon>
    </lineage>
</organism>
<feature type="domain" description="N-acetyltransferase" evidence="2">
    <location>
        <begin position="117"/>
        <end position="175"/>
    </location>
</feature>
<name>A0AAN7CK92_9PEZI</name>
<dbReference type="CDD" id="cd04301">
    <property type="entry name" value="NAT_SF"/>
    <property type="match status" value="1"/>
</dbReference>
<sequence length="209" mass="23040">MPLLSPIPAVEARPIEDLPARLEESKPMESLAASTGPALPPATKVSIVSGYRPGILARTLQMHLDYYHPREGWGREFEAALSTGLGDFLARLDRPVNQVWSAIVIVPAQKAQSPPVERIVGVVCIDGECSGEEGVARLRWFIVDDSARGLGIGSRLMRAAMEFVTQSGFRECRLSTEGFREAGEIWFEGFGKGFMELKYVWRPPGEKPE</sequence>
<dbReference type="Gene3D" id="3.40.630.30">
    <property type="match status" value="1"/>
</dbReference>
<dbReference type="SUPFAM" id="SSF55729">
    <property type="entry name" value="Acyl-CoA N-acyltransferases (Nat)"/>
    <property type="match status" value="1"/>
</dbReference>
<dbReference type="EMBL" id="MU860009">
    <property type="protein sequence ID" value="KAK4242333.1"/>
    <property type="molecule type" value="Genomic_DNA"/>
</dbReference>
<evidence type="ECO:0000313" key="4">
    <source>
        <dbReference type="Proteomes" id="UP001303760"/>
    </source>
</evidence>
<dbReference type="PANTHER" id="PTHR13947:SF37">
    <property type="entry name" value="LD18367P"/>
    <property type="match status" value="1"/>
</dbReference>